<protein>
    <submittedName>
        <fullName evidence="3">16050_t:CDS:1</fullName>
    </submittedName>
</protein>
<sequence length="114" mass="13259">MKIISFKANYFHKNNDESQNMNDNAIQYLIDHSINNVISLNQFCLTDNIIGRFKEHSINYLHLPVVDYTASTIYQLHQTYNLYFLAQRITLVYCGYGHSKTDTVIAAFMLLSDN</sequence>
<accession>A0A9N9D4K0</accession>
<feature type="domain" description="Swiss Army Knife protein DSP-PTPase phosphatase" evidence="2">
    <location>
        <begin position="18"/>
        <end position="110"/>
    </location>
</feature>
<dbReference type="GO" id="GO:0016791">
    <property type="term" value="F:phosphatase activity"/>
    <property type="evidence" value="ECO:0007669"/>
    <property type="project" value="UniProtKB-ARBA"/>
</dbReference>
<evidence type="ECO:0000313" key="3">
    <source>
        <dbReference type="EMBL" id="CAG8622231.1"/>
    </source>
</evidence>
<proteinExistence type="predicted"/>
<dbReference type="InterPro" id="IPR057023">
    <property type="entry name" value="PTP-SAK"/>
</dbReference>
<comment type="caution">
    <text evidence="3">The sequence shown here is derived from an EMBL/GenBank/DDBJ whole genome shotgun (WGS) entry which is preliminary data.</text>
</comment>
<dbReference type="SUPFAM" id="SSF52799">
    <property type="entry name" value="(Phosphotyrosine protein) phosphatases II"/>
    <property type="match status" value="1"/>
</dbReference>
<dbReference type="AlphaFoldDB" id="A0A9N9D4K0"/>
<keyword evidence="1" id="KW-0378">Hydrolase</keyword>
<dbReference type="Gene3D" id="3.90.190.10">
    <property type="entry name" value="Protein tyrosine phosphatase superfamily"/>
    <property type="match status" value="1"/>
</dbReference>
<reference evidence="3" key="1">
    <citation type="submission" date="2021-06" db="EMBL/GenBank/DDBJ databases">
        <authorList>
            <person name="Kallberg Y."/>
            <person name="Tangrot J."/>
            <person name="Rosling A."/>
        </authorList>
    </citation>
    <scope>NUCLEOTIDE SEQUENCE</scope>
    <source>
        <strain evidence="3">87-6 pot B 2015</strain>
    </source>
</reference>
<gene>
    <name evidence="3" type="ORF">FMOSSE_LOCUS10047</name>
</gene>
<keyword evidence="4" id="KW-1185">Reference proteome</keyword>
<dbReference type="Pfam" id="PF22784">
    <property type="entry name" value="PTP-SAK"/>
    <property type="match status" value="1"/>
</dbReference>
<evidence type="ECO:0000259" key="2">
    <source>
        <dbReference type="Pfam" id="PF22784"/>
    </source>
</evidence>
<organism evidence="3 4">
    <name type="scientific">Funneliformis mosseae</name>
    <name type="common">Endomycorrhizal fungus</name>
    <name type="synonym">Glomus mosseae</name>
    <dbReference type="NCBI Taxonomy" id="27381"/>
    <lineage>
        <taxon>Eukaryota</taxon>
        <taxon>Fungi</taxon>
        <taxon>Fungi incertae sedis</taxon>
        <taxon>Mucoromycota</taxon>
        <taxon>Glomeromycotina</taxon>
        <taxon>Glomeromycetes</taxon>
        <taxon>Glomerales</taxon>
        <taxon>Glomeraceae</taxon>
        <taxon>Funneliformis</taxon>
    </lineage>
</organism>
<name>A0A9N9D4K0_FUNMO</name>
<dbReference type="Proteomes" id="UP000789375">
    <property type="component" value="Unassembled WGS sequence"/>
</dbReference>
<evidence type="ECO:0000313" key="4">
    <source>
        <dbReference type="Proteomes" id="UP000789375"/>
    </source>
</evidence>
<dbReference type="InterPro" id="IPR029021">
    <property type="entry name" value="Prot-tyrosine_phosphatase-like"/>
</dbReference>
<dbReference type="EMBL" id="CAJVPP010003159">
    <property type="protein sequence ID" value="CAG8622231.1"/>
    <property type="molecule type" value="Genomic_DNA"/>
</dbReference>
<evidence type="ECO:0000256" key="1">
    <source>
        <dbReference type="ARBA" id="ARBA00022801"/>
    </source>
</evidence>